<evidence type="ECO:0000256" key="8">
    <source>
        <dbReference type="ARBA" id="ARBA00023270"/>
    </source>
</evidence>
<dbReference type="InterPro" id="IPR002220">
    <property type="entry name" value="DapA-like"/>
</dbReference>
<protein>
    <recommendedName>
        <fullName evidence="5">N-acetylneuraminate lyase</fullName>
        <ecNumber evidence="5">4.1.3.3</ecNumber>
    </recommendedName>
</protein>
<name>A0ABM1M775_NICVS</name>
<keyword evidence="8" id="KW-0704">Schiff base</keyword>
<proteinExistence type="inferred from homology"/>
<keyword evidence="6" id="KW-0963">Cytoplasm</keyword>
<evidence type="ECO:0000256" key="9">
    <source>
        <dbReference type="ARBA" id="ARBA00023277"/>
    </source>
</evidence>
<evidence type="ECO:0000256" key="3">
    <source>
        <dbReference type="ARBA" id="ARBA00006324"/>
    </source>
</evidence>
<accession>A0ABM1M775</accession>
<evidence type="ECO:0000256" key="10">
    <source>
        <dbReference type="ARBA" id="ARBA00044906"/>
    </source>
</evidence>
<comment type="catalytic activity">
    <reaction evidence="10">
        <text>aceneuramate = aldehydo-N-acetyl-D-mannosamine + pyruvate</text>
        <dbReference type="Rhea" id="RHEA:23296"/>
        <dbReference type="ChEBI" id="CHEBI:15361"/>
        <dbReference type="ChEBI" id="CHEBI:17122"/>
        <dbReference type="ChEBI" id="CHEBI:173083"/>
        <dbReference type="EC" id="4.1.3.3"/>
    </reaction>
</comment>
<evidence type="ECO:0000256" key="2">
    <source>
        <dbReference type="ARBA" id="ARBA00004878"/>
    </source>
</evidence>
<dbReference type="Gene3D" id="3.20.20.70">
    <property type="entry name" value="Aldolase class I"/>
    <property type="match status" value="1"/>
</dbReference>
<evidence type="ECO:0000256" key="1">
    <source>
        <dbReference type="ARBA" id="ARBA00004496"/>
    </source>
</evidence>
<reference evidence="12" key="1">
    <citation type="submission" date="2025-08" db="UniProtKB">
        <authorList>
            <consortium name="RefSeq"/>
        </authorList>
    </citation>
    <scope>IDENTIFICATION</scope>
    <source>
        <tissue evidence="12">Whole Larva</tissue>
    </source>
</reference>
<dbReference type="SUPFAM" id="SSF51569">
    <property type="entry name" value="Aldolase"/>
    <property type="match status" value="1"/>
</dbReference>
<keyword evidence="7" id="KW-0456">Lyase</keyword>
<evidence type="ECO:0000313" key="12">
    <source>
        <dbReference type="RefSeq" id="XP_017770425.1"/>
    </source>
</evidence>
<dbReference type="RefSeq" id="XP_017770425.1">
    <property type="nucleotide sequence ID" value="XM_017914936.1"/>
</dbReference>
<organism evidence="11 12">
    <name type="scientific">Nicrophorus vespilloides</name>
    <name type="common">Boreal carrion beetle</name>
    <dbReference type="NCBI Taxonomy" id="110193"/>
    <lineage>
        <taxon>Eukaryota</taxon>
        <taxon>Metazoa</taxon>
        <taxon>Ecdysozoa</taxon>
        <taxon>Arthropoda</taxon>
        <taxon>Hexapoda</taxon>
        <taxon>Insecta</taxon>
        <taxon>Pterygota</taxon>
        <taxon>Neoptera</taxon>
        <taxon>Endopterygota</taxon>
        <taxon>Coleoptera</taxon>
        <taxon>Polyphaga</taxon>
        <taxon>Staphyliniformia</taxon>
        <taxon>Silphidae</taxon>
        <taxon>Nicrophorinae</taxon>
        <taxon>Nicrophorus</taxon>
    </lineage>
</organism>
<evidence type="ECO:0000256" key="6">
    <source>
        <dbReference type="ARBA" id="ARBA00022490"/>
    </source>
</evidence>
<comment type="similarity">
    <text evidence="3">Belongs to the DapA family. NanA subfamily.</text>
</comment>
<gene>
    <name evidence="12" type="primary">LOC108558121</name>
</gene>
<evidence type="ECO:0000256" key="4">
    <source>
        <dbReference type="ARBA" id="ARBA00011881"/>
    </source>
</evidence>
<comment type="pathway">
    <text evidence="2">Amino-sugar metabolism; N-acetylneuraminate degradation.</text>
</comment>
<sequence>MAIWYHHCPKYSNVQIDLKKFLMDVSEIESFVGVVFGSEVMDDILASVSNCTVNLVMSTTNDILTGATHDFKSIMTPALNFLPNLVHEIFRAVAENSLPEARELQKNLTDVYEILSHHGNHVSASKAAMNILTKVNVGQVRRPLVEIWKKQVEQMQNELKVLGIYCGKNK</sequence>
<evidence type="ECO:0000313" key="11">
    <source>
        <dbReference type="Proteomes" id="UP000695000"/>
    </source>
</evidence>
<dbReference type="GeneID" id="108558121"/>
<dbReference type="EC" id="4.1.3.3" evidence="5"/>
<dbReference type="Pfam" id="PF00701">
    <property type="entry name" value="DHDPS"/>
    <property type="match status" value="1"/>
</dbReference>
<dbReference type="InterPro" id="IPR013785">
    <property type="entry name" value="Aldolase_TIM"/>
</dbReference>
<comment type="subcellular location">
    <subcellularLocation>
        <location evidence="1">Cytoplasm</location>
    </subcellularLocation>
</comment>
<dbReference type="Proteomes" id="UP000695000">
    <property type="component" value="Unplaced"/>
</dbReference>
<evidence type="ECO:0000256" key="7">
    <source>
        <dbReference type="ARBA" id="ARBA00023239"/>
    </source>
</evidence>
<dbReference type="PANTHER" id="PTHR12128:SF21">
    <property type="entry name" value="N-ACETYLNEURAMINATE LYASE"/>
    <property type="match status" value="1"/>
</dbReference>
<evidence type="ECO:0000256" key="5">
    <source>
        <dbReference type="ARBA" id="ARBA00012911"/>
    </source>
</evidence>
<dbReference type="PANTHER" id="PTHR12128">
    <property type="entry name" value="DIHYDRODIPICOLINATE SYNTHASE"/>
    <property type="match status" value="1"/>
</dbReference>
<keyword evidence="9" id="KW-0119">Carbohydrate metabolism</keyword>
<comment type="subunit">
    <text evidence="4">Homotetramer.</text>
</comment>
<keyword evidence="11" id="KW-1185">Reference proteome</keyword>